<dbReference type="InterPro" id="IPR000718">
    <property type="entry name" value="Peptidase_M13"/>
</dbReference>
<protein>
    <recommendedName>
        <fullName evidence="12">Peptidase M13 C-terminal domain-containing protein</fullName>
    </recommendedName>
</protein>
<dbReference type="GO" id="GO:0005886">
    <property type="term" value="C:plasma membrane"/>
    <property type="evidence" value="ECO:0007669"/>
    <property type="project" value="TreeGrafter"/>
</dbReference>
<dbReference type="Gene3D" id="3.40.390.10">
    <property type="entry name" value="Collagenase (Catalytic Domain)"/>
    <property type="match status" value="1"/>
</dbReference>
<dbReference type="Pfam" id="PF01431">
    <property type="entry name" value="Peptidase_M13"/>
    <property type="match status" value="1"/>
</dbReference>
<evidence type="ECO:0000256" key="7">
    <source>
        <dbReference type="ARBA" id="ARBA00023049"/>
    </source>
</evidence>
<dbReference type="AlphaFoldDB" id="A0A0B7MXT4"/>
<evidence type="ECO:0000256" key="2">
    <source>
        <dbReference type="ARBA" id="ARBA00007357"/>
    </source>
</evidence>
<dbReference type="GO" id="GO:0016485">
    <property type="term" value="P:protein processing"/>
    <property type="evidence" value="ECO:0007669"/>
    <property type="project" value="TreeGrafter"/>
</dbReference>
<evidence type="ECO:0000259" key="9">
    <source>
        <dbReference type="Pfam" id="PF05649"/>
    </source>
</evidence>
<dbReference type="PANTHER" id="PTHR11733:SF167">
    <property type="entry name" value="FI17812P1-RELATED"/>
    <property type="match status" value="1"/>
</dbReference>
<dbReference type="Proteomes" id="UP000054107">
    <property type="component" value="Unassembled WGS sequence"/>
</dbReference>
<dbReference type="OrthoDB" id="6475849at2759"/>
<dbReference type="PRINTS" id="PR00786">
    <property type="entry name" value="NEPRILYSIN"/>
</dbReference>
<keyword evidence="7" id="KW-0482">Metalloprotease</keyword>
<gene>
    <name evidence="10" type="primary">PARPA_01047.1 scaffold 1359</name>
</gene>
<dbReference type="InterPro" id="IPR018497">
    <property type="entry name" value="Peptidase_M13_C"/>
</dbReference>
<evidence type="ECO:0000256" key="5">
    <source>
        <dbReference type="ARBA" id="ARBA00022801"/>
    </source>
</evidence>
<keyword evidence="3" id="KW-0645">Protease</keyword>
<feature type="domain" description="Peptidase M13 N-terminal" evidence="9">
    <location>
        <begin position="41"/>
        <end position="445"/>
    </location>
</feature>
<evidence type="ECO:0000256" key="3">
    <source>
        <dbReference type="ARBA" id="ARBA00022670"/>
    </source>
</evidence>
<evidence type="ECO:0008006" key="12">
    <source>
        <dbReference type="Google" id="ProtNLM"/>
    </source>
</evidence>
<dbReference type="Pfam" id="PF05649">
    <property type="entry name" value="Peptidase_M13_N"/>
    <property type="match status" value="1"/>
</dbReference>
<dbReference type="InterPro" id="IPR008753">
    <property type="entry name" value="Peptidase_M13_N"/>
</dbReference>
<evidence type="ECO:0000256" key="1">
    <source>
        <dbReference type="ARBA" id="ARBA00001947"/>
    </source>
</evidence>
<dbReference type="PANTHER" id="PTHR11733">
    <property type="entry name" value="ZINC METALLOPROTEASE FAMILY M13 NEPRILYSIN-RELATED"/>
    <property type="match status" value="1"/>
</dbReference>
<dbReference type="GO" id="GO:0004222">
    <property type="term" value="F:metalloendopeptidase activity"/>
    <property type="evidence" value="ECO:0007669"/>
    <property type="project" value="InterPro"/>
</dbReference>
<dbReference type="InterPro" id="IPR024079">
    <property type="entry name" value="MetalloPept_cat_dom_sf"/>
</dbReference>
<keyword evidence="4" id="KW-0479">Metal-binding</keyword>
<dbReference type="GO" id="GO:0046872">
    <property type="term" value="F:metal ion binding"/>
    <property type="evidence" value="ECO:0007669"/>
    <property type="project" value="UniProtKB-KW"/>
</dbReference>
<dbReference type="PROSITE" id="PS51885">
    <property type="entry name" value="NEPRILYSIN"/>
    <property type="match status" value="1"/>
</dbReference>
<evidence type="ECO:0000256" key="6">
    <source>
        <dbReference type="ARBA" id="ARBA00022833"/>
    </source>
</evidence>
<dbReference type="Gene3D" id="1.10.1380.10">
    <property type="entry name" value="Neutral endopeptidase , domain2"/>
    <property type="match status" value="1"/>
</dbReference>
<dbReference type="InterPro" id="IPR042089">
    <property type="entry name" value="Peptidase_M13_dom_2"/>
</dbReference>
<evidence type="ECO:0000313" key="10">
    <source>
        <dbReference type="EMBL" id="CEP07739.1"/>
    </source>
</evidence>
<comment type="similarity">
    <text evidence="2">Belongs to the peptidase M13 family.</text>
</comment>
<accession>A0A0B7MXT4</accession>
<comment type="cofactor">
    <cofactor evidence="1">
        <name>Zn(2+)</name>
        <dbReference type="ChEBI" id="CHEBI:29105"/>
    </cofactor>
</comment>
<organism evidence="10 11">
    <name type="scientific">Parasitella parasitica</name>
    <dbReference type="NCBI Taxonomy" id="35722"/>
    <lineage>
        <taxon>Eukaryota</taxon>
        <taxon>Fungi</taxon>
        <taxon>Fungi incertae sedis</taxon>
        <taxon>Mucoromycota</taxon>
        <taxon>Mucoromycotina</taxon>
        <taxon>Mucoromycetes</taxon>
        <taxon>Mucorales</taxon>
        <taxon>Mucorineae</taxon>
        <taxon>Mucoraceae</taxon>
        <taxon>Parasitella</taxon>
    </lineage>
</organism>
<feature type="domain" description="Peptidase M13 C-terminal" evidence="8">
    <location>
        <begin position="521"/>
        <end position="728"/>
    </location>
</feature>
<dbReference type="CDD" id="cd08662">
    <property type="entry name" value="M13"/>
    <property type="match status" value="1"/>
</dbReference>
<keyword evidence="5" id="KW-0378">Hydrolase</keyword>
<sequence length="736" mass="83232">MPPTNILLQRAPSTAANVCTTPDCLATSAFIKQYVDLNVDPCSDFFEYSCGAWLKAPPARRKEKQESRGSFVDVTKNNVVSLVGIMESTYDDFMANQLKTNAEGFNVAEQRDIDSANFQKAKDYYNVCTSVERGAAEIYPDIAHIRNGLLSINETADSIPKQLAHTLAYFTRQNAPSLIEVKITRNDKDHDYNTVVILDPTISSEEDEESTEKVINKLLGQHNQTRQVLDTVRSMNIELWSQDEVKNAVENYFRVQTQLKNLTEALTTHEESSGVLYGNVSALVSSSVLIDWHTYLSDLNPEYASNPSGALSAVQEYMQPLEKLISSLTLQELQDFFIVRFTLDRFGKGMIFPFSSSVVPLANQTTSENMFAPNVTARQAACAIDVGTNLYNSVGRFFALKTIGGINEKNEIDAFIHELQTSWLNHLPGTPWLDAETKTRAVEKAGINALKPRAAINMIRPDWTDPTFIQSYYESFSVDVSSYYKSLSNYYSWRTDRQWKELGAKVLNEQWSDEGYATKVNAFYNPHLNQIEIPEGILQRVFYDTKFPKYLNYGGLGSVIGHELTHALDNQGRLYNSTGYAEDWWTPFSNEAFHNRSQCFIDQYNKDYITNRSTGEKIQIDGNNTLGENIADSGGLSIALTAYREYIGQMQQQELLLPDFETLTQEQMFFIGYTIPRCIYFDDELTGYDANDEHAPWSIRVKNSLINSAEFAKTFNCPAGSPMNPHKSDDDRCVVW</sequence>
<evidence type="ECO:0000313" key="11">
    <source>
        <dbReference type="Proteomes" id="UP000054107"/>
    </source>
</evidence>
<reference evidence="10 11" key="1">
    <citation type="submission" date="2014-09" db="EMBL/GenBank/DDBJ databases">
        <authorList>
            <person name="Ellenberger Sabrina"/>
        </authorList>
    </citation>
    <scope>NUCLEOTIDE SEQUENCE [LARGE SCALE GENOMIC DNA]</scope>
    <source>
        <strain evidence="10 11">CBS 412.66</strain>
    </source>
</reference>
<dbReference type="EMBL" id="LN719426">
    <property type="protein sequence ID" value="CEP07739.1"/>
    <property type="molecule type" value="Genomic_DNA"/>
</dbReference>
<dbReference type="SUPFAM" id="SSF55486">
    <property type="entry name" value="Metalloproteases ('zincins'), catalytic domain"/>
    <property type="match status" value="1"/>
</dbReference>
<name>A0A0B7MXT4_9FUNG</name>
<evidence type="ECO:0000259" key="8">
    <source>
        <dbReference type="Pfam" id="PF01431"/>
    </source>
</evidence>
<evidence type="ECO:0000256" key="4">
    <source>
        <dbReference type="ARBA" id="ARBA00022723"/>
    </source>
</evidence>
<proteinExistence type="inferred from homology"/>
<keyword evidence="6" id="KW-0862">Zinc</keyword>
<keyword evidence="11" id="KW-1185">Reference proteome</keyword>